<reference evidence="2" key="1">
    <citation type="submission" date="2023-07" db="EMBL/GenBank/DDBJ databases">
        <authorList>
            <consortium name="CYATHOMIX"/>
        </authorList>
    </citation>
    <scope>NUCLEOTIDE SEQUENCE</scope>
    <source>
        <strain evidence="2">N/A</strain>
    </source>
</reference>
<dbReference type="Gene3D" id="1.20.1070.10">
    <property type="entry name" value="Rhodopsin 7-helix transmembrane proteins"/>
    <property type="match status" value="1"/>
</dbReference>
<proteinExistence type="predicted"/>
<comment type="caution">
    <text evidence="2">The sequence shown here is derived from an EMBL/GenBank/DDBJ whole genome shotgun (WGS) entry which is preliminary data.</text>
</comment>
<sequence length="197" mass="22265">MVILASPNTLGHWGYLLSSFALTIYRFGLFLSKKFEEKKLCVKVLLIGPWLLASIITWGTTALKCLKRFNRHSLGYTFDCSSCETLFFGFSFLDFDLYTGLAIPLIMAATYAMIIFSIHHSRSAHRVSSQSLEKKLASQYLVICCSQFLATFSFYVIPKIGNGSDWSTLALNSVVRFYDEKLRSTCKGLKNSVDIFI</sequence>
<name>A0AA36GJ94_CYLNA</name>
<protein>
    <submittedName>
        <fullName evidence="2">Uncharacterized protein</fullName>
    </submittedName>
</protein>
<keyword evidence="1" id="KW-0812">Transmembrane</keyword>
<feature type="transmembrane region" description="Helical" evidence="1">
    <location>
        <begin position="44"/>
        <end position="63"/>
    </location>
</feature>
<accession>A0AA36GJ94</accession>
<dbReference type="Proteomes" id="UP001176961">
    <property type="component" value="Unassembled WGS sequence"/>
</dbReference>
<feature type="transmembrane region" description="Helical" evidence="1">
    <location>
        <begin position="139"/>
        <end position="157"/>
    </location>
</feature>
<keyword evidence="3" id="KW-1185">Reference proteome</keyword>
<evidence type="ECO:0000313" key="3">
    <source>
        <dbReference type="Proteomes" id="UP001176961"/>
    </source>
</evidence>
<gene>
    <name evidence="2" type="ORF">CYNAS_LOCUS308</name>
</gene>
<feature type="transmembrane region" description="Helical" evidence="1">
    <location>
        <begin position="12"/>
        <end position="32"/>
    </location>
</feature>
<feature type="transmembrane region" description="Helical" evidence="1">
    <location>
        <begin position="97"/>
        <end position="118"/>
    </location>
</feature>
<dbReference type="EMBL" id="CATQJL010000001">
    <property type="protein sequence ID" value="CAJ0588325.1"/>
    <property type="molecule type" value="Genomic_DNA"/>
</dbReference>
<organism evidence="2 3">
    <name type="scientific">Cylicocyclus nassatus</name>
    <name type="common">Nematode worm</name>
    <dbReference type="NCBI Taxonomy" id="53992"/>
    <lineage>
        <taxon>Eukaryota</taxon>
        <taxon>Metazoa</taxon>
        <taxon>Ecdysozoa</taxon>
        <taxon>Nematoda</taxon>
        <taxon>Chromadorea</taxon>
        <taxon>Rhabditida</taxon>
        <taxon>Rhabditina</taxon>
        <taxon>Rhabditomorpha</taxon>
        <taxon>Strongyloidea</taxon>
        <taxon>Strongylidae</taxon>
        <taxon>Cylicocyclus</taxon>
    </lineage>
</organism>
<dbReference type="AlphaFoldDB" id="A0AA36GJ94"/>
<evidence type="ECO:0000313" key="2">
    <source>
        <dbReference type="EMBL" id="CAJ0588325.1"/>
    </source>
</evidence>
<evidence type="ECO:0000256" key="1">
    <source>
        <dbReference type="SAM" id="Phobius"/>
    </source>
</evidence>
<keyword evidence="1" id="KW-0472">Membrane</keyword>
<keyword evidence="1" id="KW-1133">Transmembrane helix</keyword>